<evidence type="ECO:0000313" key="9">
    <source>
        <dbReference type="Proteomes" id="UP000033116"/>
    </source>
</evidence>
<dbReference type="PATRIC" id="fig|1434115.4.peg.595"/>
<dbReference type="Proteomes" id="UP000033116">
    <property type="component" value="Chromosome"/>
</dbReference>
<dbReference type="PANTHER" id="PTHR33885:SF3">
    <property type="entry name" value="PHAGE SHOCK PROTEIN C"/>
    <property type="match status" value="1"/>
</dbReference>
<dbReference type="Pfam" id="PF04024">
    <property type="entry name" value="PspC"/>
    <property type="match status" value="1"/>
</dbReference>
<dbReference type="InterPro" id="IPR007168">
    <property type="entry name" value="Phageshock_PspC_N"/>
</dbReference>
<accession>A0A0E3R9G7</accession>
<name>A0A0E3R9G7_METMZ</name>
<keyword evidence="2" id="KW-1003">Cell membrane</keyword>
<evidence type="ECO:0000313" key="8">
    <source>
        <dbReference type="EMBL" id="AKB60474.1"/>
    </source>
</evidence>
<keyword evidence="4 6" id="KW-1133">Transmembrane helix</keyword>
<keyword evidence="5 6" id="KW-0472">Membrane</keyword>
<dbReference type="PANTHER" id="PTHR33885">
    <property type="entry name" value="PHAGE SHOCK PROTEIN C"/>
    <property type="match status" value="1"/>
</dbReference>
<feature type="transmembrane region" description="Helical" evidence="6">
    <location>
        <begin position="45"/>
        <end position="67"/>
    </location>
</feature>
<dbReference type="RefSeq" id="WP_015411372.1">
    <property type="nucleotide sequence ID" value="NZ_CP009511.1"/>
</dbReference>
<dbReference type="EMBL" id="CP009511">
    <property type="protein sequence ID" value="AKB60474.1"/>
    <property type="molecule type" value="Genomic_DNA"/>
</dbReference>
<evidence type="ECO:0000259" key="7">
    <source>
        <dbReference type="Pfam" id="PF04024"/>
    </source>
</evidence>
<sequence>MTQVFFWSGGTDMKKLYRSKRNKIIAGVCGGIGEYLGVDPTLVRLLWVLLSLQGIGIIGYVIAWIIIPEEP</sequence>
<evidence type="ECO:0000256" key="3">
    <source>
        <dbReference type="ARBA" id="ARBA00022692"/>
    </source>
</evidence>
<dbReference type="InterPro" id="IPR052027">
    <property type="entry name" value="PspC"/>
</dbReference>
<keyword evidence="3 6" id="KW-0812">Transmembrane</keyword>
<dbReference type="GeneID" id="24850125"/>
<proteinExistence type="predicted"/>
<evidence type="ECO:0000256" key="1">
    <source>
        <dbReference type="ARBA" id="ARBA00004162"/>
    </source>
</evidence>
<evidence type="ECO:0000256" key="6">
    <source>
        <dbReference type="SAM" id="Phobius"/>
    </source>
</evidence>
<gene>
    <name evidence="8" type="ORF">MSMAP_0489</name>
</gene>
<dbReference type="AlphaFoldDB" id="A0A0E3R9G7"/>
<dbReference type="GO" id="GO:0005886">
    <property type="term" value="C:plasma membrane"/>
    <property type="evidence" value="ECO:0007669"/>
    <property type="project" value="UniProtKB-SubCell"/>
</dbReference>
<evidence type="ECO:0000256" key="4">
    <source>
        <dbReference type="ARBA" id="ARBA00022989"/>
    </source>
</evidence>
<dbReference type="HOGENOM" id="CLU_143433_4_3_2"/>
<evidence type="ECO:0000256" key="5">
    <source>
        <dbReference type="ARBA" id="ARBA00023136"/>
    </source>
</evidence>
<feature type="domain" description="Phage shock protein PspC N-terminal" evidence="7">
    <location>
        <begin position="14"/>
        <end position="70"/>
    </location>
</feature>
<organism evidence="8 9">
    <name type="scientific">Methanosarcina mazei SarPi</name>
    <dbReference type="NCBI Taxonomy" id="1434115"/>
    <lineage>
        <taxon>Archaea</taxon>
        <taxon>Methanobacteriati</taxon>
        <taxon>Methanobacteriota</taxon>
        <taxon>Stenosarchaea group</taxon>
        <taxon>Methanomicrobia</taxon>
        <taxon>Methanosarcinales</taxon>
        <taxon>Methanosarcinaceae</taxon>
        <taxon>Methanosarcina</taxon>
    </lineage>
</organism>
<protein>
    <submittedName>
        <fullName evidence="8">Stress-responsive transcriptional regulator</fullName>
    </submittedName>
</protein>
<evidence type="ECO:0000256" key="2">
    <source>
        <dbReference type="ARBA" id="ARBA00022475"/>
    </source>
</evidence>
<comment type="subcellular location">
    <subcellularLocation>
        <location evidence="1">Cell membrane</location>
        <topology evidence="1">Single-pass membrane protein</topology>
    </subcellularLocation>
</comment>
<reference evidence="8 9" key="1">
    <citation type="submission" date="2014-07" db="EMBL/GenBank/DDBJ databases">
        <title>Methanogenic archaea and the global carbon cycle.</title>
        <authorList>
            <person name="Henriksen J.R."/>
            <person name="Luke J."/>
            <person name="Reinhart S."/>
            <person name="Benedict M.N."/>
            <person name="Youngblut N.D."/>
            <person name="Metcalf M.E."/>
            <person name="Whitaker R.J."/>
            <person name="Metcalf W.W."/>
        </authorList>
    </citation>
    <scope>NUCLEOTIDE SEQUENCE [LARGE SCALE GENOMIC DNA]</scope>
    <source>
        <strain evidence="8 9">SarPi</strain>
    </source>
</reference>